<evidence type="ECO:0000256" key="5">
    <source>
        <dbReference type="ARBA" id="ARBA00022801"/>
    </source>
</evidence>
<comment type="subunit">
    <text evidence="12">Component of the replication restart primosome.</text>
</comment>
<comment type="function">
    <text evidence="12">Initiates the restart of stalled replication forks, which reloads the replicative helicase on sites other than the origin of replication. Recognizes and binds to abandoned replication forks and remodels them to uncover a helicase loading site. Promotes assembly of the primosome at these replication forks.</text>
</comment>
<dbReference type="PANTHER" id="PTHR30580:SF0">
    <property type="entry name" value="PRIMOSOMAL PROTEIN N"/>
    <property type="match status" value="1"/>
</dbReference>
<evidence type="ECO:0000259" key="13">
    <source>
        <dbReference type="PROSITE" id="PS51192"/>
    </source>
</evidence>
<dbReference type="SMART" id="SM00490">
    <property type="entry name" value="HELICc"/>
    <property type="match status" value="1"/>
</dbReference>
<keyword evidence="7 12" id="KW-0862">Zinc</keyword>
<dbReference type="GO" id="GO:0006270">
    <property type="term" value="P:DNA replication initiation"/>
    <property type="evidence" value="ECO:0007669"/>
    <property type="project" value="TreeGrafter"/>
</dbReference>
<dbReference type="SUPFAM" id="SSF52540">
    <property type="entry name" value="P-loop containing nucleoside triphosphate hydrolases"/>
    <property type="match status" value="2"/>
</dbReference>
<evidence type="ECO:0000259" key="14">
    <source>
        <dbReference type="PROSITE" id="PS51194"/>
    </source>
</evidence>
<feature type="binding site" evidence="12">
    <location>
        <position position="524"/>
    </location>
    <ligand>
        <name>Zn(2+)</name>
        <dbReference type="ChEBI" id="CHEBI:29105"/>
        <label>1</label>
    </ligand>
</feature>
<dbReference type="GO" id="GO:1990077">
    <property type="term" value="C:primosome complex"/>
    <property type="evidence" value="ECO:0007669"/>
    <property type="project" value="UniProtKB-UniRule"/>
</dbReference>
<dbReference type="InterPro" id="IPR040498">
    <property type="entry name" value="PriA_CRR"/>
</dbReference>
<dbReference type="Pfam" id="PF17764">
    <property type="entry name" value="PriA_3primeBD"/>
    <property type="match status" value="1"/>
</dbReference>
<comment type="catalytic activity">
    <reaction evidence="11 12">
        <text>ATP + H2O = ADP + phosphate + H(+)</text>
        <dbReference type="Rhea" id="RHEA:13065"/>
        <dbReference type="ChEBI" id="CHEBI:15377"/>
        <dbReference type="ChEBI" id="CHEBI:15378"/>
        <dbReference type="ChEBI" id="CHEBI:30616"/>
        <dbReference type="ChEBI" id="CHEBI:43474"/>
        <dbReference type="ChEBI" id="CHEBI:456216"/>
        <dbReference type="EC" id="5.6.2.4"/>
    </reaction>
</comment>
<keyword evidence="10 12" id="KW-0413">Isomerase</keyword>
<dbReference type="FunFam" id="3.40.1440.60:FF:000001">
    <property type="entry name" value="Primosomal protein N"/>
    <property type="match status" value="1"/>
</dbReference>
<dbReference type="InterPro" id="IPR042115">
    <property type="entry name" value="PriA_3primeBD_sf"/>
</dbReference>
<dbReference type="InterPro" id="IPR041236">
    <property type="entry name" value="PriA_C"/>
</dbReference>
<keyword evidence="1 12" id="KW-0639">Primosome</keyword>
<evidence type="ECO:0000256" key="8">
    <source>
        <dbReference type="ARBA" id="ARBA00022840"/>
    </source>
</evidence>
<reference evidence="15" key="1">
    <citation type="submission" date="2023-03" db="EMBL/GenBank/DDBJ databases">
        <title>Stygiobacter electus gen. nov., sp. nov., facultatively anaerobic thermotolerant bacterium of the class Ignavibacteria from a well of Yessentuki mineral water deposit.</title>
        <authorList>
            <person name="Podosokorskaya O.A."/>
            <person name="Elcheninov A.G."/>
            <person name="Petrova N.F."/>
            <person name="Zavarzina D.G."/>
            <person name="Kublanov I.V."/>
            <person name="Merkel A.Y."/>
        </authorList>
    </citation>
    <scope>NUCLEOTIDE SEQUENCE</scope>
    <source>
        <strain evidence="15">09-Me</strain>
    </source>
</reference>
<dbReference type="HAMAP" id="MF_00983">
    <property type="entry name" value="PriA"/>
    <property type="match status" value="1"/>
</dbReference>
<dbReference type="PROSITE" id="PS51192">
    <property type="entry name" value="HELICASE_ATP_BIND_1"/>
    <property type="match status" value="1"/>
</dbReference>
<gene>
    <name evidence="12 15" type="primary">priA</name>
    <name evidence="15" type="ORF">P0M35_04185</name>
</gene>
<dbReference type="InterPro" id="IPR041222">
    <property type="entry name" value="PriA_3primeBD"/>
</dbReference>
<dbReference type="NCBIfam" id="NF004066">
    <property type="entry name" value="PRK05580.1-3"/>
    <property type="match status" value="1"/>
</dbReference>
<feature type="domain" description="Helicase ATP-binding" evidence="13">
    <location>
        <begin position="291"/>
        <end position="458"/>
    </location>
</feature>
<evidence type="ECO:0000256" key="2">
    <source>
        <dbReference type="ARBA" id="ARBA00022705"/>
    </source>
</evidence>
<dbReference type="RefSeq" id="WP_321535104.1">
    <property type="nucleotide sequence ID" value="NZ_JARGDL010000003.1"/>
</dbReference>
<comment type="cofactor">
    <cofactor evidence="12">
        <name>Zn(2+)</name>
        <dbReference type="ChEBI" id="CHEBI:29105"/>
    </cofactor>
    <text evidence="12">Binds 2 zinc ions per subunit.</text>
</comment>
<dbReference type="NCBIfam" id="TIGR00595">
    <property type="entry name" value="priA"/>
    <property type="match status" value="1"/>
</dbReference>
<feature type="binding site" evidence="12">
    <location>
        <position position="551"/>
    </location>
    <ligand>
        <name>Zn(2+)</name>
        <dbReference type="ChEBI" id="CHEBI:29105"/>
        <label>2</label>
    </ligand>
</feature>
<keyword evidence="4 12" id="KW-0547">Nucleotide-binding</keyword>
<dbReference type="Gene3D" id="3.40.50.300">
    <property type="entry name" value="P-loop containing nucleotide triphosphate hydrolases"/>
    <property type="match status" value="2"/>
</dbReference>
<feature type="domain" description="Helicase C-terminal" evidence="14">
    <location>
        <begin position="556"/>
        <end position="715"/>
    </location>
</feature>
<evidence type="ECO:0000256" key="11">
    <source>
        <dbReference type="ARBA" id="ARBA00048988"/>
    </source>
</evidence>
<dbReference type="GO" id="GO:0006302">
    <property type="term" value="P:double-strand break repair"/>
    <property type="evidence" value="ECO:0007669"/>
    <property type="project" value="InterPro"/>
</dbReference>
<accession>A0AAE3TBJ0</accession>
<dbReference type="FunFam" id="3.40.50.300:FF:000489">
    <property type="entry name" value="Primosome assembly protein PriA"/>
    <property type="match status" value="1"/>
</dbReference>
<keyword evidence="16" id="KW-1185">Reference proteome</keyword>
<dbReference type="Proteomes" id="UP001221302">
    <property type="component" value="Unassembled WGS sequence"/>
</dbReference>
<dbReference type="InterPro" id="IPR027417">
    <property type="entry name" value="P-loop_NTPase"/>
</dbReference>
<dbReference type="PANTHER" id="PTHR30580">
    <property type="entry name" value="PRIMOSOMAL PROTEIN N"/>
    <property type="match status" value="1"/>
</dbReference>
<feature type="binding site" evidence="12">
    <location>
        <position position="533"/>
    </location>
    <ligand>
        <name>Zn(2+)</name>
        <dbReference type="ChEBI" id="CHEBI:29105"/>
        <label>2</label>
    </ligand>
</feature>
<protein>
    <recommendedName>
        <fullName evidence="12">Replication restart protein PriA</fullName>
    </recommendedName>
    <alternativeName>
        <fullName evidence="12">ATP-dependent DNA helicase PriA</fullName>
        <ecNumber evidence="12">5.6.2.4</ecNumber>
    </alternativeName>
    <alternativeName>
        <fullName evidence="12">DNA 3'-5' helicase PriA</fullName>
    </alternativeName>
</protein>
<dbReference type="InterPro" id="IPR005259">
    <property type="entry name" value="PriA"/>
</dbReference>
<dbReference type="InterPro" id="IPR006935">
    <property type="entry name" value="Helicase/UvrB_N"/>
</dbReference>
<organism evidence="15 16">
    <name type="scientific">Stygiobacter electus</name>
    <dbReference type="NCBI Taxonomy" id="3032292"/>
    <lineage>
        <taxon>Bacteria</taxon>
        <taxon>Pseudomonadati</taxon>
        <taxon>Ignavibacteriota</taxon>
        <taxon>Ignavibacteria</taxon>
        <taxon>Ignavibacteriales</taxon>
        <taxon>Melioribacteraceae</taxon>
        <taxon>Stygiobacter</taxon>
    </lineage>
</organism>
<dbReference type="EC" id="5.6.2.4" evidence="12"/>
<dbReference type="GO" id="GO:0008270">
    <property type="term" value="F:zinc ion binding"/>
    <property type="evidence" value="ECO:0007669"/>
    <property type="project" value="UniProtKB-UniRule"/>
</dbReference>
<dbReference type="GO" id="GO:0005524">
    <property type="term" value="F:ATP binding"/>
    <property type="evidence" value="ECO:0007669"/>
    <property type="project" value="UniProtKB-UniRule"/>
</dbReference>
<dbReference type="Gene3D" id="3.40.1440.60">
    <property type="entry name" value="PriA, 3(prime) DNA-binding domain"/>
    <property type="match status" value="1"/>
</dbReference>
<keyword evidence="2 12" id="KW-0235">DNA replication</keyword>
<feature type="binding site" evidence="12">
    <location>
        <position position="561"/>
    </location>
    <ligand>
        <name>Zn(2+)</name>
        <dbReference type="ChEBI" id="CHEBI:29105"/>
        <label>1</label>
    </ligand>
</feature>
<feature type="binding site" evidence="12">
    <location>
        <position position="548"/>
    </location>
    <ligand>
        <name>Zn(2+)</name>
        <dbReference type="ChEBI" id="CHEBI:29105"/>
        <label>2</label>
    </ligand>
</feature>
<sequence>MYCQVVFPLPFRNSFTYSIPKELEEFVKIGVRVVTPFGKRILTGFVISITQETELKEKIKPIQDVLDEKPIFDEKELKFYEWISEYYISSLGEALRNAVPYGSDVETKRKIVSETNFCFDLYNKETNKKTLRAKLLLALSEKEVNNVSTLQKIVKKKNIYSLLRSLEKIGAISILDLVDEGKVRIKKAKFVELAKSIDEVYNTIPEIEKKSTKQLVILLELLNQKEAIQQSELIKKTNNTISSINALEKKGLVRVIEKEVDRVYHETYTEEKSTIQLTEKQKNVIDKVSQKIESNEFESFLLFGVTGSGKTQVYIELAKKVIEQGKEVIILVPEISLTPQITSRFFNYFNEIVTVLHSKMSLGERYDSWRGIINGKYKLVIGPRSALFAPFKNLGLIIVDEEHDQSYKQNEIVPKYHARDAAIMRAKFNNCPVLLGSATPSVESMFNAKSNKYTLLELPERIDNAILPQIKLIDLTIEKKKGKMESVFSHTLLEEIKQRLLKKENVIILQNRRGFATQVFCADCGEVVMCPNCSVSMVHHINKNILQCHYCNYIQPVPKACTTCGSIALKFFGTGTQRVEDELTYYFPEAKIERVDSDSTSKKGSLGEILNRFRKGEIQILVGTQMVSKGLDFGNVTLVGVISAETSLWIPDFRSDERTFQLLTQVAGRAGRSEKIGEVLIQTQNHKHFVLQKVLMNDYNGFYEKEILLREQNGYPPFTRIGIIEVKDENEEHARGAINNFYEFIKKYQNRLTITPPTEAIIYKIKGFYRWHILIKSNKKIDAGGKTLRTAIFESLIEFNQKSRFRDVKISVDIDPQSII</sequence>
<evidence type="ECO:0000256" key="10">
    <source>
        <dbReference type="ARBA" id="ARBA00023235"/>
    </source>
</evidence>
<keyword evidence="8 12" id="KW-0067">ATP-binding</keyword>
<dbReference type="Pfam" id="PF04851">
    <property type="entry name" value="ResIII"/>
    <property type="match status" value="1"/>
</dbReference>
<dbReference type="Pfam" id="PF18074">
    <property type="entry name" value="PriA_C"/>
    <property type="match status" value="1"/>
</dbReference>
<evidence type="ECO:0000256" key="7">
    <source>
        <dbReference type="ARBA" id="ARBA00022833"/>
    </source>
</evidence>
<comment type="caution">
    <text evidence="15">The sequence shown here is derived from an EMBL/GenBank/DDBJ whole genome shotgun (WGS) entry which is preliminary data.</text>
</comment>
<dbReference type="InterPro" id="IPR001650">
    <property type="entry name" value="Helicase_C-like"/>
</dbReference>
<dbReference type="GO" id="GO:0006269">
    <property type="term" value="P:DNA replication, synthesis of primer"/>
    <property type="evidence" value="ECO:0007669"/>
    <property type="project" value="UniProtKB-KW"/>
</dbReference>
<keyword evidence="3 12" id="KW-0479">Metal-binding</keyword>
<evidence type="ECO:0000256" key="6">
    <source>
        <dbReference type="ARBA" id="ARBA00022806"/>
    </source>
</evidence>
<dbReference type="Pfam" id="PF00271">
    <property type="entry name" value="Helicase_C"/>
    <property type="match status" value="1"/>
</dbReference>
<dbReference type="PROSITE" id="PS51194">
    <property type="entry name" value="HELICASE_CTER"/>
    <property type="match status" value="1"/>
</dbReference>
<dbReference type="GO" id="GO:0006310">
    <property type="term" value="P:DNA recombination"/>
    <property type="evidence" value="ECO:0007669"/>
    <property type="project" value="InterPro"/>
</dbReference>
<evidence type="ECO:0000256" key="12">
    <source>
        <dbReference type="HAMAP-Rule" id="MF_00983"/>
    </source>
</evidence>
<dbReference type="CDD" id="cd17929">
    <property type="entry name" value="DEXHc_priA"/>
    <property type="match status" value="1"/>
</dbReference>
<feature type="binding site" evidence="12">
    <location>
        <position position="564"/>
    </location>
    <ligand>
        <name>Zn(2+)</name>
        <dbReference type="ChEBI" id="CHEBI:29105"/>
        <label>1</label>
    </ligand>
</feature>
<evidence type="ECO:0000313" key="16">
    <source>
        <dbReference type="Proteomes" id="UP001221302"/>
    </source>
</evidence>
<evidence type="ECO:0000256" key="3">
    <source>
        <dbReference type="ARBA" id="ARBA00022723"/>
    </source>
</evidence>
<dbReference type="EMBL" id="JARGDL010000003">
    <property type="protein sequence ID" value="MDF1611338.1"/>
    <property type="molecule type" value="Genomic_DNA"/>
</dbReference>
<dbReference type="GO" id="GO:0003677">
    <property type="term" value="F:DNA binding"/>
    <property type="evidence" value="ECO:0007669"/>
    <property type="project" value="UniProtKB-UniRule"/>
</dbReference>
<evidence type="ECO:0000256" key="9">
    <source>
        <dbReference type="ARBA" id="ARBA00023125"/>
    </source>
</evidence>
<evidence type="ECO:0000313" key="15">
    <source>
        <dbReference type="EMBL" id="MDF1611338.1"/>
    </source>
</evidence>
<feature type="binding site" evidence="12">
    <location>
        <position position="530"/>
    </location>
    <ligand>
        <name>Zn(2+)</name>
        <dbReference type="ChEBI" id="CHEBI:29105"/>
        <label>2</label>
    </ligand>
</feature>
<dbReference type="GO" id="GO:0016787">
    <property type="term" value="F:hydrolase activity"/>
    <property type="evidence" value="ECO:0007669"/>
    <property type="project" value="UniProtKB-KW"/>
</dbReference>
<evidence type="ECO:0000256" key="4">
    <source>
        <dbReference type="ARBA" id="ARBA00022741"/>
    </source>
</evidence>
<dbReference type="SMART" id="SM00487">
    <property type="entry name" value="DEXDc"/>
    <property type="match status" value="1"/>
</dbReference>
<evidence type="ECO:0000256" key="1">
    <source>
        <dbReference type="ARBA" id="ARBA00022515"/>
    </source>
</evidence>
<dbReference type="GO" id="GO:0043138">
    <property type="term" value="F:3'-5' DNA helicase activity"/>
    <property type="evidence" value="ECO:0007669"/>
    <property type="project" value="UniProtKB-EC"/>
</dbReference>
<keyword evidence="5 12" id="KW-0378">Hydrolase</keyword>
<name>A0AAE3TBJ0_9BACT</name>
<dbReference type="InterPro" id="IPR014001">
    <property type="entry name" value="Helicase_ATP-bd"/>
</dbReference>
<comment type="similarity">
    <text evidence="12">Belongs to the helicase family. PriA subfamily.</text>
</comment>
<feature type="binding site" evidence="12">
    <location>
        <position position="521"/>
    </location>
    <ligand>
        <name>Zn(2+)</name>
        <dbReference type="ChEBI" id="CHEBI:29105"/>
        <label>1</label>
    </ligand>
</feature>
<proteinExistence type="inferred from homology"/>
<dbReference type="Pfam" id="PF18319">
    <property type="entry name" value="Zn_ribbon_PriA"/>
    <property type="match status" value="1"/>
</dbReference>
<keyword evidence="6 12" id="KW-0347">Helicase</keyword>
<comment type="catalytic activity">
    <reaction evidence="12">
        <text>Couples ATP hydrolysis with the unwinding of duplex DNA by translocating in the 3'-5' direction.</text>
        <dbReference type="EC" id="5.6.2.4"/>
    </reaction>
</comment>
<dbReference type="CDD" id="cd18804">
    <property type="entry name" value="SF2_C_priA"/>
    <property type="match status" value="1"/>
</dbReference>
<keyword evidence="9 12" id="KW-0238">DNA-binding</keyword>
<dbReference type="AlphaFoldDB" id="A0AAE3TBJ0"/>